<reference evidence="5" key="2">
    <citation type="submission" date="2025-09" db="UniProtKB">
        <authorList>
            <consortium name="Ensembl"/>
        </authorList>
    </citation>
    <scope>IDENTIFICATION</scope>
</reference>
<name>A0A8B9CMN3_9AVES</name>
<dbReference type="PANTHER" id="PTHR35269">
    <property type="entry name" value="SMALL VCP/P97-INTERACTING PROTEIN"/>
    <property type="match status" value="1"/>
</dbReference>
<evidence type="ECO:0000256" key="1">
    <source>
        <dbReference type="ARBA" id="ARBA00022707"/>
    </source>
</evidence>
<evidence type="ECO:0000256" key="2">
    <source>
        <dbReference type="ARBA" id="ARBA00023139"/>
    </source>
</evidence>
<dbReference type="GO" id="GO:0005789">
    <property type="term" value="C:endoplasmic reticulum membrane"/>
    <property type="evidence" value="ECO:0007669"/>
    <property type="project" value="TreeGrafter"/>
</dbReference>
<evidence type="ECO:0000256" key="3">
    <source>
        <dbReference type="ARBA" id="ARBA00023288"/>
    </source>
</evidence>
<organism evidence="5 6">
    <name type="scientific">Anser brachyrhynchus</name>
    <name type="common">Pink-footed goose</name>
    <dbReference type="NCBI Taxonomy" id="132585"/>
    <lineage>
        <taxon>Eukaryota</taxon>
        <taxon>Metazoa</taxon>
        <taxon>Chordata</taxon>
        <taxon>Craniata</taxon>
        <taxon>Vertebrata</taxon>
        <taxon>Euteleostomi</taxon>
        <taxon>Archelosauria</taxon>
        <taxon>Archosauria</taxon>
        <taxon>Dinosauria</taxon>
        <taxon>Saurischia</taxon>
        <taxon>Theropoda</taxon>
        <taxon>Coelurosauria</taxon>
        <taxon>Aves</taxon>
        <taxon>Neognathae</taxon>
        <taxon>Galloanserae</taxon>
        <taxon>Anseriformes</taxon>
        <taxon>Anatidae</taxon>
        <taxon>Anserinae</taxon>
        <taxon>Anser</taxon>
    </lineage>
</organism>
<evidence type="ECO:0008006" key="7">
    <source>
        <dbReference type="Google" id="ProtNLM"/>
    </source>
</evidence>
<keyword evidence="2" id="KW-0564">Palmitate</keyword>
<sequence>MGTGILCYPLKTDDYRPAGTGWTLATRRQFLPQLVSPIVISTPLQFTPSVTQQSSQGPQQLRVLPLPRTEAPQQKLVELAGPAPRARERKPRLEAAQAGPSRTPAPPPGHARPRPPPHGPEAGRALPERGAGRRPQAGPPPPPPPPPLPPRPPPAVPAVGPAMGLCLPCLGGAVKDVVETPDPEIKRRQLAEAAEKRQMEASSRGIKNTYSVEQKKKKQEEIEKRIAASGSGGEGGLRKQPDNCLDSCP</sequence>
<keyword evidence="6" id="KW-1185">Reference proteome</keyword>
<dbReference type="Pfam" id="PF15811">
    <property type="entry name" value="SVIP"/>
    <property type="match status" value="1"/>
</dbReference>
<keyword evidence="1" id="KW-0519">Myristate</keyword>
<dbReference type="GO" id="GO:0010508">
    <property type="term" value="P:positive regulation of autophagy"/>
    <property type="evidence" value="ECO:0007669"/>
    <property type="project" value="TreeGrafter"/>
</dbReference>
<keyword evidence="3" id="KW-0449">Lipoprotein</keyword>
<dbReference type="PANTHER" id="PTHR35269:SF1">
    <property type="entry name" value="SMALL VCP_P97-INTERACTING PROTEIN"/>
    <property type="match status" value="1"/>
</dbReference>
<dbReference type="GeneTree" id="ENSGT00940000167680"/>
<dbReference type="AlphaFoldDB" id="A0A8B9CMN3"/>
<dbReference type="InterPro" id="IPR055366">
    <property type="entry name" value="SVIP_metazoa"/>
</dbReference>
<feature type="region of interest" description="Disordered" evidence="4">
    <location>
        <begin position="191"/>
        <end position="249"/>
    </location>
</feature>
<feature type="region of interest" description="Disordered" evidence="4">
    <location>
        <begin position="66"/>
        <end position="164"/>
    </location>
</feature>
<feature type="compositionally biased region" description="Pro residues" evidence="4">
    <location>
        <begin position="137"/>
        <end position="156"/>
    </location>
</feature>
<evidence type="ECO:0000313" key="6">
    <source>
        <dbReference type="Proteomes" id="UP000694426"/>
    </source>
</evidence>
<dbReference type="Ensembl" id="ENSABRT00000030040.1">
    <property type="protein sequence ID" value="ENSABRP00000021341.1"/>
    <property type="gene ID" value="ENSABRG00000018149.1"/>
</dbReference>
<feature type="compositionally biased region" description="Pro residues" evidence="4">
    <location>
        <begin position="103"/>
        <end position="119"/>
    </location>
</feature>
<reference evidence="5" key="1">
    <citation type="submission" date="2025-08" db="UniProtKB">
        <authorList>
            <consortium name="Ensembl"/>
        </authorList>
    </citation>
    <scope>IDENTIFICATION</scope>
</reference>
<evidence type="ECO:0000313" key="5">
    <source>
        <dbReference type="Ensembl" id="ENSABRP00000021341.1"/>
    </source>
</evidence>
<proteinExistence type="predicted"/>
<dbReference type="InterPro" id="IPR031632">
    <property type="entry name" value="SVIP"/>
</dbReference>
<dbReference type="GO" id="GO:1904293">
    <property type="term" value="P:negative regulation of ERAD pathway"/>
    <property type="evidence" value="ECO:0007669"/>
    <property type="project" value="TreeGrafter"/>
</dbReference>
<evidence type="ECO:0000256" key="4">
    <source>
        <dbReference type="SAM" id="MobiDB-lite"/>
    </source>
</evidence>
<dbReference type="GO" id="GO:1904240">
    <property type="term" value="P:negative regulation of VCP-NPL4-UFD1 AAA ATPase complex assembly"/>
    <property type="evidence" value="ECO:0007669"/>
    <property type="project" value="TreeGrafter"/>
</dbReference>
<dbReference type="GO" id="GO:1904153">
    <property type="term" value="P:negative regulation of retrograde protein transport, ER to cytosol"/>
    <property type="evidence" value="ECO:0007669"/>
    <property type="project" value="TreeGrafter"/>
</dbReference>
<protein>
    <recommendedName>
        <fullName evidence="7">Small VCP interacting protein</fullName>
    </recommendedName>
</protein>
<accession>A0A8B9CMN3</accession>
<dbReference type="Proteomes" id="UP000694426">
    <property type="component" value="Unplaced"/>
</dbReference>